<organism evidence="2">
    <name type="scientific">freshwater metagenome</name>
    <dbReference type="NCBI Taxonomy" id="449393"/>
    <lineage>
        <taxon>unclassified sequences</taxon>
        <taxon>metagenomes</taxon>
        <taxon>ecological metagenomes</taxon>
    </lineage>
</organism>
<dbReference type="SUPFAM" id="SSF52833">
    <property type="entry name" value="Thioredoxin-like"/>
    <property type="match status" value="1"/>
</dbReference>
<feature type="domain" description="Thioredoxin" evidence="1">
    <location>
        <begin position="57"/>
        <end position="141"/>
    </location>
</feature>
<dbReference type="AlphaFoldDB" id="A0A6J6D178"/>
<dbReference type="EMBL" id="CAEZVU010000013">
    <property type="protein sequence ID" value="CAB4629823.1"/>
    <property type="molecule type" value="Genomic_DNA"/>
</dbReference>
<accession>A0A6J6D178</accession>
<reference evidence="2" key="1">
    <citation type="submission" date="2020-05" db="EMBL/GenBank/DDBJ databases">
        <authorList>
            <person name="Chiriac C."/>
            <person name="Salcher M."/>
            <person name="Ghai R."/>
            <person name="Kavagutti S V."/>
        </authorList>
    </citation>
    <scope>NUCLEOTIDE SEQUENCE</scope>
</reference>
<dbReference type="EMBL" id="CAEZTH010000009">
    <property type="protein sequence ID" value="CAB4557105.1"/>
    <property type="molecule type" value="Genomic_DNA"/>
</dbReference>
<dbReference type="InterPro" id="IPR036249">
    <property type="entry name" value="Thioredoxin-like_sf"/>
</dbReference>
<dbReference type="Pfam" id="PF00085">
    <property type="entry name" value="Thioredoxin"/>
    <property type="match status" value="1"/>
</dbReference>
<dbReference type="Gene3D" id="3.40.30.10">
    <property type="entry name" value="Glutaredoxin"/>
    <property type="match status" value="1"/>
</dbReference>
<evidence type="ECO:0000313" key="3">
    <source>
        <dbReference type="EMBL" id="CAB4629823.1"/>
    </source>
</evidence>
<dbReference type="CDD" id="cd02947">
    <property type="entry name" value="TRX_family"/>
    <property type="match status" value="1"/>
</dbReference>
<name>A0A6J6D178_9ZZZZ</name>
<proteinExistence type="predicted"/>
<sequence>MDFRITIIAALVLVALAAGFWWRARTGRAKLVRSGEIVDLGKLKATRAGQPVTSFGKKATLLQFSTEVCSICVQTAKYFKELESKNPDLTHIEVDLTDRMDLAAHFNVMQTPTTLVLDRTGKVQARIGGAPKLNVIQQELAKLEIK</sequence>
<dbReference type="InterPro" id="IPR013766">
    <property type="entry name" value="Thioredoxin_domain"/>
</dbReference>
<evidence type="ECO:0000313" key="2">
    <source>
        <dbReference type="EMBL" id="CAB4557105.1"/>
    </source>
</evidence>
<gene>
    <name evidence="2" type="ORF">UFOPK1639_00158</name>
    <name evidence="3" type="ORF">UFOPK2132_00151</name>
</gene>
<protein>
    <submittedName>
        <fullName evidence="2">Unannotated protein</fullName>
    </submittedName>
</protein>
<evidence type="ECO:0000259" key="1">
    <source>
        <dbReference type="Pfam" id="PF00085"/>
    </source>
</evidence>